<reference evidence="1 2" key="1">
    <citation type="submission" date="2019-05" db="EMBL/GenBank/DDBJ databases">
        <title>Identification and Biocontrol Activity Analysis of Biocontrol Strain PF-1 Based on Genome-wide Data.</title>
        <authorList>
            <person name="Qi J."/>
        </authorList>
    </citation>
    <scope>NUCLEOTIDE SEQUENCE [LARGE SCALE GENOMIC DNA]</scope>
    <source>
        <strain evidence="1 2">PF-1</strain>
    </source>
</reference>
<dbReference type="EMBL" id="VAVY01000002">
    <property type="protein sequence ID" value="TMM64439.1"/>
    <property type="molecule type" value="Genomic_DNA"/>
</dbReference>
<comment type="caution">
    <text evidence="1">The sequence shown here is derived from an EMBL/GenBank/DDBJ whole genome shotgun (WGS) entry which is preliminary data.</text>
</comment>
<sequence>MACYLCRSRLAGEEAREPCTALGDAFAGKPAPTAVRYRCCSCRSRLAGEQLLEPCTALGRGFFTVG</sequence>
<gene>
    <name evidence="1" type="ORF">FEF10_14540</name>
</gene>
<evidence type="ECO:0000313" key="2">
    <source>
        <dbReference type="Proteomes" id="UP000310095"/>
    </source>
</evidence>
<organism evidence="1 2">
    <name type="scientific">Pseudomonas protegens</name>
    <dbReference type="NCBI Taxonomy" id="380021"/>
    <lineage>
        <taxon>Bacteria</taxon>
        <taxon>Pseudomonadati</taxon>
        <taxon>Pseudomonadota</taxon>
        <taxon>Gammaproteobacteria</taxon>
        <taxon>Pseudomonadales</taxon>
        <taxon>Pseudomonadaceae</taxon>
        <taxon>Pseudomonas</taxon>
    </lineage>
</organism>
<proteinExistence type="predicted"/>
<dbReference type="Proteomes" id="UP000310095">
    <property type="component" value="Unassembled WGS sequence"/>
</dbReference>
<accession>A0ABY2VJ71</accession>
<keyword evidence="2" id="KW-1185">Reference proteome</keyword>
<protein>
    <submittedName>
        <fullName evidence="1">Uncharacterized protein</fullName>
    </submittedName>
</protein>
<name>A0ABY2VJ71_9PSED</name>
<evidence type="ECO:0000313" key="1">
    <source>
        <dbReference type="EMBL" id="TMM64439.1"/>
    </source>
</evidence>